<accession>A0A917ZH04</accession>
<keyword evidence="3" id="KW-1185">Reference proteome</keyword>
<name>A0A917ZH04_9ACTN</name>
<dbReference type="EMBL" id="BMMS01000004">
    <property type="protein sequence ID" value="GGO83210.1"/>
    <property type="molecule type" value="Genomic_DNA"/>
</dbReference>
<gene>
    <name evidence="2" type="ORF">GCM10012280_11640</name>
</gene>
<keyword evidence="1" id="KW-0472">Membrane</keyword>
<reference evidence="2" key="1">
    <citation type="journal article" date="2014" name="Int. J. Syst. Evol. Microbiol.">
        <title>Complete genome sequence of Corynebacterium casei LMG S-19264T (=DSM 44701T), isolated from a smear-ripened cheese.</title>
        <authorList>
            <consortium name="US DOE Joint Genome Institute (JGI-PGF)"/>
            <person name="Walter F."/>
            <person name="Albersmeier A."/>
            <person name="Kalinowski J."/>
            <person name="Ruckert C."/>
        </authorList>
    </citation>
    <scope>NUCLEOTIDE SEQUENCE</scope>
    <source>
        <strain evidence="2">CGMCC 4.7201</strain>
    </source>
</reference>
<dbReference type="AlphaFoldDB" id="A0A917ZH04"/>
<comment type="caution">
    <text evidence="2">The sequence shown here is derived from an EMBL/GenBank/DDBJ whole genome shotgun (WGS) entry which is preliminary data.</text>
</comment>
<keyword evidence="1" id="KW-1133">Transmembrane helix</keyword>
<dbReference type="RefSeq" id="WP_189130436.1">
    <property type="nucleotide sequence ID" value="NZ_BMMS01000004.1"/>
</dbReference>
<organism evidence="2 3">
    <name type="scientific">Wenjunlia tyrosinilytica</name>
    <dbReference type="NCBI Taxonomy" id="1544741"/>
    <lineage>
        <taxon>Bacteria</taxon>
        <taxon>Bacillati</taxon>
        <taxon>Actinomycetota</taxon>
        <taxon>Actinomycetes</taxon>
        <taxon>Kitasatosporales</taxon>
        <taxon>Streptomycetaceae</taxon>
        <taxon>Wenjunlia</taxon>
    </lineage>
</organism>
<evidence type="ECO:0000313" key="3">
    <source>
        <dbReference type="Proteomes" id="UP000641932"/>
    </source>
</evidence>
<dbReference type="Proteomes" id="UP000641932">
    <property type="component" value="Unassembled WGS sequence"/>
</dbReference>
<protein>
    <submittedName>
        <fullName evidence="2">Uncharacterized protein</fullName>
    </submittedName>
</protein>
<evidence type="ECO:0000256" key="1">
    <source>
        <dbReference type="SAM" id="Phobius"/>
    </source>
</evidence>
<proteinExistence type="predicted"/>
<feature type="transmembrane region" description="Helical" evidence="1">
    <location>
        <begin position="55"/>
        <end position="76"/>
    </location>
</feature>
<reference evidence="2" key="2">
    <citation type="submission" date="2020-09" db="EMBL/GenBank/DDBJ databases">
        <authorList>
            <person name="Sun Q."/>
            <person name="Zhou Y."/>
        </authorList>
    </citation>
    <scope>NUCLEOTIDE SEQUENCE</scope>
    <source>
        <strain evidence="2">CGMCC 4.7201</strain>
    </source>
</reference>
<sequence length="329" mass="34357">MPEGAGGRVAYRALAEAARRLAVPPATGPSEPEADIRTSPWWRVRTLRRLTLRGGLSVGGLLALAFVAVNTFPWWADAVAVGRGPTAVARARVGEVDGVVLPWVLPDNVAVTFRTARGRTVHTAVAHAGNRPHRGETLKVEYATDSPSHASALGNEGLPWGVAAGAALCALCLTRVVWRAVAAGRTANALVRAARSPEAQPVRYVLLTDPVDGWGWLLVFPVLGGEGDRPSHLVPVRTGTPAPSAACLDSAEATTSATAAEASAAGRAFEAVGTADLRGEFHDGRTVVPWLDGRPAWPLGPLESFGPEDEDFVLSLVSGNPGERPQPAA</sequence>
<evidence type="ECO:0000313" key="2">
    <source>
        <dbReference type="EMBL" id="GGO83210.1"/>
    </source>
</evidence>
<keyword evidence="1" id="KW-0812">Transmembrane</keyword>